<dbReference type="PANTHER" id="PTHR46211">
    <property type="entry name" value="GLYCEROPHOSPHORYL DIESTER PHOSPHODIESTERASE"/>
    <property type="match status" value="1"/>
</dbReference>
<dbReference type="Gene3D" id="3.20.20.190">
    <property type="entry name" value="Phosphatidylinositol (PI) phosphodiesterase"/>
    <property type="match status" value="1"/>
</dbReference>
<feature type="domain" description="GP-PDE" evidence="1">
    <location>
        <begin position="6"/>
        <end position="246"/>
    </location>
</feature>
<protein>
    <submittedName>
        <fullName evidence="2">Glycerophosphodiester phosphodiesterase</fullName>
    </submittedName>
</protein>
<dbReference type="PANTHER" id="PTHR46211:SF1">
    <property type="entry name" value="GLYCEROPHOSPHODIESTER PHOSPHODIESTERASE, CYTOPLASMIC"/>
    <property type="match status" value="1"/>
</dbReference>
<dbReference type="InterPro" id="IPR030395">
    <property type="entry name" value="GP_PDE_dom"/>
</dbReference>
<name>A0ABT1EIV2_9FIRM</name>
<evidence type="ECO:0000313" key="3">
    <source>
        <dbReference type="Proteomes" id="UP001523565"/>
    </source>
</evidence>
<dbReference type="RefSeq" id="WP_262069514.1">
    <property type="nucleotide sequence ID" value="NZ_JAMXOC010000015.1"/>
</dbReference>
<dbReference type="Pfam" id="PF03009">
    <property type="entry name" value="GDPD"/>
    <property type="match status" value="1"/>
</dbReference>
<dbReference type="SUPFAM" id="SSF51695">
    <property type="entry name" value="PLC-like phosphodiesterases"/>
    <property type="match status" value="1"/>
</dbReference>
<organism evidence="2 3">
    <name type="scientific">Ohessyouella blattaphilus</name>
    <dbReference type="NCBI Taxonomy" id="2949333"/>
    <lineage>
        <taxon>Bacteria</taxon>
        <taxon>Bacillati</taxon>
        <taxon>Bacillota</taxon>
        <taxon>Clostridia</taxon>
        <taxon>Lachnospirales</taxon>
        <taxon>Lachnospiraceae</taxon>
        <taxon>Ohessyouella</taxon>
    </lineage>
</organism>
<proteinExistence type="predicted"/>
<dbReference type="PROSITE" id="PS51704">
    <property type="entry name" value="GP_PDE"/>
    <property type="match status" value="1"/>
</dbReference>
<keyword evidence="3" id="KW-1185">Reference proteome</keyword>
<dbReference type="EMBL" id="JAMZFV010000015">
    <property type="protein sequence ID" value="MCP1110635.1"/>
    <property type="molecule type" value="Genomic_DNA"/>
</dbReference>
<accession>A0ABT1EIV2</accession>
<dbReference type="Proteomes" id="UP001523565">
    <property type="component" value="Unassembled WGS sequence"/>
</dbReference>
<sequence>MNKYKGVGFAHRGYHNIHQGIPENSLPAFTAAITEGYGIELDLHLTCDQQLIVFHDDSLERVCGVDKAPESLTYAQIQDLRLLGTNEQIPLFADVLALVDGQVPLLVELKAGDLDIRLCAATYEILKNYTGDYLIQSFNPLVLRWFKKNAPQILRGQLSTKMSASKVILHESYKFALTRLLTNVVARPDFISYNLRYTKRFTTFILHRLFHVPYAVWTLRDKTSYKKGCTNFEMVIFEDPEIIMKK</sequence>
<gene>
    <name evidence="2" type="ORF">NK118_10265</name>
</gene>
<dbReference type="InterPro" id="IPR017946">
    <property type="entry name" value="PLC-like_Pdiesterase_TIM-brl"/>
</dbReference>
<evidence type="ECO:0000259" key="1">
    <source>
        <dbReference type="PROSITE" id="PS51704"/>
    </source>
</evidence>
<comment type="caution">
    <text evidence="2">The sequence shown here is derived from an EMBL/GenBank/DDBJ whole genome shotgun (WGS) entry which is preliminary data.</text>
</comment>
<evidence type="ECO:0000313" key="2">
    <source>
        <dbReference type="EMBL" id="MCP1110635.1"/>
    </source>
</evidence>
<reference evidence="2 3" key="1">
    <citation type="journal article" date="2022" name="Genome Biol. Evol.">
        <title>Host diet, physiology and behaviors set the stage for Lachnospiraceae cladogenesis.</title>
        <authorList>
            <person name="Vera-Ponce De Leon A."/>
            <person name="Schneider M."/>
            <person name="Jahnes B.C."/>
            <person name="Sadowski V."/>
            <person name="Camuy-Velez L.A."/>
            <person name="Duan J."/>
            <person name="Sabree Z.L."/>
        </authorList>
    </citation>
    <scope>NUCLEOTIDE SEQUENCE [LARGE SCALE GENOMIC DNA]</scope>
    <source>
        <strain evidence="2 3">PAL227</strain>
    </source>
</reference>